<reference evidence="1" key="1">
    <citation type="submission" date="2018-09" db="EMBL/GenBank/DDBJ databases">
        <title>A genomic encyclopedia of anaerobic methanotrophic archaea.</title>
        <authorList>
            <person name="Skennerton C.T."/>
            <person name="Chadwick G.L."/>
            <person name="Laso-Perez R."/>
            <person name="Leu A.O."/>
            <person name="Speth D.R."/>
            <person name="Yu H."/>
            <person name="Morgan-Lang C."/>
            <person name="Hatzenpichler R."/>
            <person name="Goudeau D."/>
            <person name="Malmstrom R."/>
            <person name="Woyke T."/>
            <person name="Hallam S."/>
            <person name="Tyson G.W."/>
            <person name="Wegener G."/>
            <person name="Boetius A."/>
            <person name="Orphan V.J."/>
        </authorList>
    </citation>
    <scope>NUCLEOTIDE SEQUENCE</scope>
    <source>
        <strain evidence="1">CONS3730D10UFb2</strain>
    </source>
</reference>
<comment type="caution">
    <text evidence="1">The sequence shown here is derived from an EMBL/GenBank/DDBJ whole genome shotgun (WGS) entry which is preliminary data.</text>
</comment>
<dbReference type="EMBL" id="QYBA01000008">
    <property type="protein sequence ID" value="TKY92489.1"/>
    <property type="molecule type" value="Genomic_DNA"/>
</dbReference>
<protein>
    <submittedName>
        <fullName evidence="1">Uncharacterized protein</fullName>
    </submittedName>
</protein>
<gene>
    <name evidence="1" type="ORF">C5S46_00285</name>
</gene>
<name>A0AC61SCX0_9EURY</name>
<sequence>MAMNKELPEHVKEWERTNPTAYKYYTQEFYANREEHIPEIIHKVEPIADSAVICTRSSNVWSCFKSARQQLEDPYDNLQVMALFDSMYDKLEFEDKKALAYHFAY</sequence>
<evidence type="ECO:0000313" key="2">
    <source>
        <dbReference type="Proteomes" id="UP000315423"/>
    </source>
</evidence>
<accession>A0AC61SCX0</accession>
<dbReference type="Proteomes" id="UP000315423">
    <property type="component" value="Unassembled WGS sequence"/>
</dbReference>
<evidence type="ECO:0000313" key="1">
    <source>
        <dbReference type="EMBL" id="TKY92489.1"/>
    </source>
</evidence>
<organism evidence="1 2">
    <name type="scientific">Candidatus Methanomarinus sp</name>
    <dbReference type="NCBI Taxonomy" id="3386244"/>
    <lineage>
        <taxon>Archaea</taxon>
        <taxon>Methanobacteriati</taxon>
        <taxon>Methanobacteriota</taxon>
        <taxon>Stenosarchaea group</taxon>
        <taxon>Methanomicrobia</taxon>
        <taxon>Methanosarcinales</taxon>
        <taxon>ANME-2 cluster</taxon>
        <taxon>Candidatus Methanocomedenaceae</taxon>
        <taxon>Candidatus Methanomarinus</taxon>
    </lineage>
</organism>
<proteinExistence type="predicted"/>